<gene>
    <name evidence="1" type="ORF">BDV26DRAFT_288940</name>
</gene>
<dbReference type="AlphaFoldDB" id="A0A5N7BJJ2"/>
<evidence type="ECO:0000313" key="2">
    <source>
        <dbReference type="Proteomes" id="UP000326198"/>
    </source>
</evidence>
<accession>A0A5N7BJJ2</accession>
<name>A0A5N7BJJ2_9EURO</name>
<dbReference type="OrthoDB" id="3343459at2759"/>
<protein>
    <submittedName>
        <fullName evidence="1">Uncharacterized protein</fullName>
    </submittedName>
</protein>
<proteinExistence type="predicted"/>
<reference evidence="1 2" key="1">
    <citation type="submission" date="2019-04" db="EMBL/GenBank/DDBJ databases">
        <title>Friends and foes A comparative genomics studyof 23 Aspergillus species from section Flavi.</title>
        <authorList>
            <consortium name="DOE Joint Genome Institute"/>
            <person name="Kjaerbolling I."/>
            <person name="Vesth T."/>
            <person name="Frisvad J.C."/>
            <person name="Nybo J.L."/>
            <person name="Theobald S."/>
            <person name="Kildgaard S."/>
            <person name="Isbrandt T."/>
            <person name="Kuo A."/>
            <person name="Sato A."/>
            <person name="Lyhne E.K."/>
            <person name="Kogle M.E."/>
            <person name="Wiebenga A."/>
            <person name="Kun R.S."/>
            <person name="Lubbers R.J."/>
            <person name="Makela M.R."/>
            <person name="Barry K."/>
            <person name="Chovatia M."/>
            <person name="Clum A."/>
            <person name="Daum C."/>
            <person name="Haridas S."/>
            <person name="He G."/>
            <person name="LaButti K."/>
            <person name="Lipzen A."/>
            <person name="Mondo S."/>
            <person name="Riley R."/>
            <person name="Salamov A."/>
            <person name="Simmons B.A."/>
            <person name="Magnuson J.K."/>
            <person name="Henrissat B."/>
            <person name="Mortensen U.H."/>
            <person name="Larsen T.O."/>
            <person name="Devries R.P."/>
            <person name="Grigoriev I.V."/>
            <person name="Machida M."/>
            <person name="Baker S.E."/>
            <person name="Andersen M.R."/>
        </authorList>
    </citation>
    <scope>NUCLEOTIDE SEQUENCE [LARGE SCALE GENOMIC DNA]</scope>
    <source>
        <strain evidence="1 2">IBT 29228</strain>
    </source>
</reference>
<evidence type="ECO:0000313" key="1">
    <source>
        <dbReference type="EMBL" id="KAE8381966.1"/>
    </source>
</evidence>
<dbReference type="EMBL" id="ML736166">
    <property type="protein sequence ID" value="KAE8381966.1"/>
    <property type="molecule type" value="Genomic_DNA"/>
</dbReference>
<sequence>MTTYTAHVQETKNDVESLGGNSYNLQLAKSVNSKSGPIFNVVHSSGVLANSQGAKVTYGGIWQECNLGDSYDLDSYGAWMVKDNNLNAKPNALNMGKNGYIPVHVIVGIKTDNGDDSKWQAIFVNPDKLLKNAHGEYEPTEKVLVWFEEDDRTETIIDEQGTYPKEGDMTDNHDIYYHYDIVGGAWSEQLTPYPWCDGS</sequence>
<organism evidence="1 2">
    <name type="scientific">Aspergillus bertholletiae</name>
    <dbReference type="NCBI Taxonomy" id="1226010"/>
    <lineage>
        <taxon>Eukaryota</taxon>
        <taxon>Fungi</taxon>
        <taxon>Dikarya</taxon>
        <taxon>Ascomycota</taxon>
        <taxon>Pezizomycotina</taxon>
        <taxon>Eurotiomycetes</taxon>
        <taxon>Eurotiomycetidae</taxon>
        <taxon>Eurotiales</taxon>
        <taxon>Aspergillaceae</taxon>
        <taxon>Aspergillus</taxon>
        <taxon>Aspergillus subgen. Circumdati</taxon>
    </lineage>
</organism>
<dbReference type="Proteomes" id="UP000326198">
    <property type="component" value="Unassembled WGS sequence"/>
</dbReference>
<keyword evidence="2" id="KW-1185">Reference proteome</keyword>